<evidence type="ECO:0000313" key="2">
    <source>
        <dbReference type="Proteomes" id="UP000094669"/>
    </source>
</evidence>
<dbReference type="Proteomes" id="UP000094669">
    <property type="component" value="Unassembled WGS sequence"/>
</dbReference>
<sequence length="61" mass="7049">MRIVSNLHILFGSTQSGKLKPLGHPEKTRKNRNNIALLIFKAERTSNKNAHFGYRIYRLAK</sequence>
<proteinExistence type="predicted"/>
<protein>
    <submittedName>
        <fullName evidence="1">Uncharacterized protein</fullName>
    </submittedName>
</protein>
<accession>A0ABX4YFS3</accession>
<evidence type="ECO:0000313" key="1">
    <source>
        <dbReference type="EMBL" id="PNV74098.1"/>
    </source>
</evidence>
<organism evidence="1 2">
    <name type="scientific">Leptospira inadai serovar Lyme</name>
    <dbReference type="NCBI Taxonomy" id="293084"/>
    <lineage>
        <taxon>Bacteria</taxon>
        <taxon>Pseudomonadati</taxon>
        <taxon>Spirochaetota</taxon>
        <taxon>Spirochaetia</taxon>
        <taxon>Leptospirales</taxon>
        <taxon>Leptospiraceae</taxon>
        <taxon>Leptospira</taxon>
    </lineage>
</organism>
<name>A0ABX4YFS3_9LEPT</name>
<dbReference type="EMBL" id="MCRM02000018">
    <property type="protein sequence ID" value="PNV74098.1"/>
    <property type="molecule type" value="Genomic_DNA"/>
</dbReference>
<reference evidence="1" key="1">
    <citation type="submission" date="2018-01" db="EMBL/GenBank/DDBJ databases">
        <title>Genomic characterization of Leptospira inadai serogroup Lyme isolated from captured rat in Brazil and comparative analysis with human reference strain.</title>
        <authorList>
            <person name="Moreno L.Z."/>
            <person name="Loureiro A.P."/>
            <person name="Miraglia F."/>
            <person name="Kremer F.S."/>
            <person name="Eslabao M.R."/>
            <person name="Dellagostin O.A."/>
            <person name="Lilenbaum W."/>
            <person name="Moreno A.M."/>
        </authorList>
    </citation>
    <scope>NUCLEOTIDE SEQUENCE [LARGE SCALE GENOMIC DNA]</scope>
    <source>
        <strain evidence="1">M34/99</strain>
    </source>
</reference>
<comment type="caution">
    <text evidence="1">The sequence shown here is derived from an EMBL/GenBank/DDBJ whole genome shotgun (WGS) entry which is preliminary data.</text>
</comment>
<keyword evidence="2" id="KW-1185">Reference proteome</keyword>
<gene>
    <name evidence="1" type="ORF">BES34_015505</name>
</gene>